<keyword evidence="4" id="KW-1185">Reference proteome</keyword>
<dbReference type="SUPFAM" id="SSF53850">
    <property type="entry name" value="Periplasmic binding protein-like II"/>
    <property type="match status" value="1"/>
</dbReference>
<dbReference type="InterPro" id="IPR005064">
    <property type="entry name" value="BUG"/>
</dbReference>
<dbReference type="EMBL" id="JACORU010000005">
    <property type="protein sequence ID" value="MBC5765774.1"/>
    <property type="molecule type" value="Genomic_DNA"/>
</dbReference>
<comment type="caution">
    <text evidence="3">The sequence shown here is derived from an EMBL/GenBank/DDBJ whole genome shotgun (WGS) entry which is preliminary data.</text>
</comment>
<gene>
    <name evidence="3" type="ORF">H8R02_15000</name>
</gene>
<evidence type="ECO:0000313" key="3">
    <source>
        <dbReference type="EMBL" id="MBC5765774.1"/>
    </source>
</evidence>
<dbReference type="PIRSF" id="PIRSF017082">
    <property type="entry name" value="YflP"/>
    <property type="match status" value="1"/>
</dbReference>
<sequence>MKMSMLRRAFVVAGLAVCALPALAQNYPAQPLKLVVPYPAGGATDTLARTLAQKLQEAWGQPALVENRPGAAGTIGNNFVAKAPADGHTVLIAITAIVQQPAMMDKLPYDPVKDFAPVSMIARSPSMLAVPLSSPAKDLKEFIALAKANKGKMNVGSYGAGTSSHIQGALLNMQAGLDLVHVPFQGAAPLMTNLVGGQVTAAFVDSASARPQLKNIRPLAVTGTSRMPGLPDVPTFVELGYHSFDPYGWFGVFLPANAPAPVVQKLSDEVNRILKMPDVTAKIEALGLQVAGSKPDDFAKTVRAEAALYAKIIKEANIQLSQ</sequence>
<dbReference type="Gene3D" id="3.40.190.10">
    <property type="entry name" value="Periplasmic binding protein-like II"/>
    <property type="match status" value="1"/>
</dbReference>
<organism evidence="3 4">
    <name type="scientific">Ramlibacter albus</name>
    <dbReference type="NCBI Taxonomy" id="2079448"/>
    <lineage>
        <taxon>Bacteria</taxon>
        <taxon>Pseudomonadati</taxon>
        <taxon>Pseudomonadota</taxon>
        <taxon>Betaproteobacteria</taxon>
        <taxon>Burkholderiales</taxon>
        <taxon>Comamonadaceae</taxon>
        <taxon>Ramlibacter</taxon>
    </lineage>
</organism>
<protein>
    <submittedName>
        <fullName evidence="3">Tripartite tricarboxylate transporter substrate binding protein</fullName>
    </submittedName>
</protein>
<evidence type="ECO:0000313" key="4">
    <source>
        <dbReference type="Proteomes" id="UP000596827"/>
    </source>
</evidence>
<dbReference type="RefSeq" id="WP_187082248.1">
    <property type="nucleotide sequence ID" value="NZ_JACORU010000005.1"/>
</dbReference>
<dbReference type="Proteomes" id="UP000596827">
    <property type="component" value="Unassembled WGS sequence"/>
</dbReference>
<dbReference type="PANTHER" id="PTHR42928">
    <property type="entry name" value="TRICARBOXYLATE-BINDING PROTEIN"/>
    <property type="match status" value="1"/>
</dbReference>
<evidence type="ECO:0000256" key="1">
    <source>
        <dbReference type="ARBA" id="ARBA00006987"/>
    </source>
</evidence>
<comment type="similarity">
    <text evidence="1">Belongs to the UPF0065 (bug) family.</text>
</comment>
<dbReference type="InterPro" id="IPR042100">
    <property type="entry name" value="Bug_dom1"/>
</dbReference>
<dbReference type="PANTHER" id="PTHR42928:SF5">
    <property type="entry name" value="BLR1237 PROTEIN"/>
    <property type="match status" value="1"/>
</dbReference>
<feature type="chain" id="PRO_5038127811" evidence="2">
    <location>
        <begin position="25"/>
        <end position="322"/>
    </location>
</feature>
<accession>A0A923MAI5</accession>
<dbReference type="CDD" id="cd07012">
    <property type="entry name" value="PBP2_Bug_TTT"/>
    <property type="match status" value="1"/>
</dbReference>
<proteinExistence type="inferred from homology"/>
<reference evidence="3" key="1">
    <citation type="submission" date="2020-08" db="EMBL/GenBank/DDBJ databases">
        <title>Ramlibacter sp. GTP1 16S ribosomal RNA gene genome sequencing and assembly.</title>
        <authorList>
            <person name="Kang M."/>
        </authorList>
    </citation>
    <scope>NUCLEOTIDE SEQUENCE</scope>
    <source>
        <strain evidence="3">GTP1</strain>
    </source>
</reference>
<name>A0A923MAI5_9BURK</name>
<evidence type="ECO:0000256" key="2">
    <source>
        <dbReference type="SAM" id="SignalP"/>
    </source>
</evidence>
<dbReference type="Gene3D" id="3.40.190.150">
    <property type="entry name" value="Bordetella uptake gene, domain 1"/>
    <property type="match status" value="1"/>
</dbReference>
<feature type="signal peptide" evidence="2">
    <location>
        <begin position="1"/>
        <end position="24"/>
    </location>
</feature>
<keyword evidence="2" id="KW-0732">Signal</keyword>
<dbReference type="AlphaFoldDB" id="A0A923MAI5"/>
<dbReference type="Pfam" id="PF03401">
    <property type="entry name" value="TctC"/>
    <property type="match status" value="1"/>
</dbReference>